<evidence type="ECO:0000313" key="3">
    <source>
        <dbReference type="Proteomes" id="UP000019678"/>
    </source>
</evidence>
<keyword evidence="1" id="KW-0472">Membrane</keyword>
<name>A0A017T1B5_9BACT</name>
<keyword evidence="1" id="KW-0812">Transmembrane</keyword>
<dbReference type="AlphaFoldDB" id="A0A017T1B5"/>
<sequence>MGNKPAIDRRQPLRDDEPFDVPAAVLCATCGQPDCAGCLPATEEGSGIVAVIPWERRDTGTWTRLWATSKATTLGASTFFAALPDGALAPALRFAFLAEALAVLAMLTALLPLGAIALPGLTLELTRNPAARASAFRWLALGVPALVTWMVIAHAAHGAALDLGARRQGARPARRRALRFGLYACGWDLMTGPLGALTLLFSQGKKGMGDLLATAARAPGTSAVAFLQGIHGLPPAAVARARRTSSIAAAALTLLSGFGIITALILFL</sequence>
<comment type="caution">
    <text evidence="2">The sequence shown here is derived from an EMBL/GenBank/DDBJ whole genome shotgun (WGS) entry which is preliminary data.</text>
</comment>
<dbReference type="EMBL" id="ASRX01000061">
    <property type="protein sequence ID" value="EYF02361.1"/>
    <property type="molecule type" value="Genomic_DNA"/>
</dbReference>
<feature type="transmembrane region" description="Helical" evidence="1">
    <location>
        <begin position="138"/>
        <end position="159"/>
    </location>
</feature>
<dbReference type="RefSeq" id="WP_044247567.1">
    <property type="nucleotide sequence ID" value="NZ_ASRX01000061.1"/>
</dbReference>
<feature type="transmembrane region" description="Helical" evidence="1">
    <location>
        <begin position="180"/>
        <end position="201"/>
    </location>
</feature>
<gene>
    <name evidence="2" type="ORF">CAP_7132</name>
</gene>
<evidence type="ECO:0000256" key="1">
    <source>
        <dbReference type="SAM" id="Phobius"/>
    </source>
</evidence>
<reference evidence="2 3" key="1">
    <citation type="submission" date="2013-05" db="EMBL/GenBank/DDBJ databases">
        <title>Genome assembly of Chondromyces apiculatus DSM 436.</title>
        <authorList>
            <person name="Sharma G."/>
            <person name="Khatri I."/>
            <person name="Kaur C."/>
            <person name="Mayilraj S."/>
            <person name="Subramanian S."/>
        </authorList>
    </citation>
    <scope>NUCLEOTIDE SEQUENCE [LARGE SCALE GENOMIC DNA]</scope>
    <source>
        <strain evidence="2 3">DSM 436</strain>
    </source>
</reference>
<dbReference type="Proteomes" id="UP000019678">
    <property type="component" value="Unassembled WGS sequence"/>
</dbReference>
<keyword evidence="3" id="KW-1185">Reference proteome</keyword>
<keyword evidence="1" id="KW-1133">Transmembrane helix</keyword>
<evidence type="ECO:0000313" key="2">
    <source>
        <dbReference type="EMBL" id="EYF02361.1"/>
    </source>
</evidence>
<protein>
    <submittedName>
        <fullName evidence="2">Uncharacterized protein</fullName>
    </submittedName>
</protein>
<feature type="transmembrane region" description="Helical" evidence="1">
    <location>
        <begin position="94"/>
        <end position="118"/>
    </location>
</feature>
<proteinExistence type="predicted"/>
<organism evidence="2 3">
    <name type="scientific">Chondromyces apiculatus DSM 436</name>
    <dbReference type="NCBI Taxonomy" id="1192034"/>
    <lineage>
        <taxon>Bacteria</taxon>
        <taxon>Pseudomonadati</taxon>
        <taxon>Myxococcota</taxon>
        <taxon>Polyangia</taxon>
        <taxon>Polyangiales</taxon>
        <taxon>Polyangiaceae</taxon>
        <taxon>Chondromyces</taxon>
    </lineage>
</organism>
<dbReference type="OrthoDB" id="5519228at2"/>
<dbReference type="STRING" id="1192034.CAP_7132"/>
<accession>A0A017T1B5</accession>
<feature type="transmembrane region" description="Helical" evidence="1">
    <location>
        <begin position="247"/>
        <end position="267"/>
    </location>
</feature>